<keyword evidence="2" id="KW-0472">Membrane</keyword>
<evidence type="ECO:0000313" key="3">
    <source>
        <dbReference type="EMBL" id="GEL95966.1"/>
    </source>
</evidence>
<dbReference type="AlphaFoldDB" id="A0A511JDE5"/>
<dbReference type="Proteomes" id="UP000321720">
    <property type="component" value="Unassembled WGS sequence"/>
</dbReference>
<keyword evidence="4" id="KW-1185">Reference proteome</keyword>
<feature type="transmembrane region" description="Helical" evidence="2">
    <location>
        <begin position="65"/>
        <end position="83"/>
    </location>
</feature>
<keyword evidence="2" id="KW-0812">Transmembrane</keyword>
<dbReference type="RefSeq" id="WP_146843602.1">
    <property type="nucleotide sequence ID" value="NZ_BJWG01000013.1"/>
</dbReference>
<feature type="transmembrane region" description="Helical" evidence="2">
    <location>
        <begin position="146"/>
        <end position="169"/>
    </location>
</feature>
<organism evidence="3 4">
    <name type="scientific">Cellulomonas composti</name>
    <dbReference type="NCBI Taxonomy" id="266130"/>
    <lineage>
        <taxon>Bacteria</taxon>
        <taxon>Bacillati</taxon>
        <taxon>Actinomycetota</taxon>
        <taxon>Actinomycetes</taxon>
        <taxon>Micrococcales</taxon>
        <taxon>Cellulomonadaceae</taxon>
        <taxon>Cellulomonas</taxon>
    </lineage>
</organism>
<accession>A0A511JDE5</accession>
<evidence type="ECO:0000256" key="2">
    <source>
        <dbReference type="SAM" id="Phobius"/>
    </source>
</evidence>
<evidence type="ECO:0000256" key="1">
    <source>
        <dbReference type="SAM" id="MobiDB-lite"/>
    </source>
</evidence>
<protein>
    <submittedName>
        <fullName evidence="3">Uncharacterized protein</fullName>
    </submittedName>
</protein>
<feature type="region of interest" description="Disordered" evidence="1">
    <location>
        <begin position="254"/>
        <end position="280"/>
    </location>
</feature>
<comment type="caution">
    <text evidence="3">The sequence shown here is derived from an EMBL/GenBank/DDBJ whole genome shotgun (WGS) entry which is preliminary data.</text>
</comment>
<keyword evidence="2" id="KW-1133">Transmembrane helix</keyword>
<gene>
    <name evidence="3" type="ORF">CCO02nite_26240</name>
</gene>
<sequence>MTTTHANLETRPSSRKVSWAAPQLAALMPRSPLGPILVALGAIACTVVDVLLMEPAVARVLRHDVALSWATAAGIGVVALLAAGQAGWSWRGARGAHPGSRSALVVPVVLLVAWGAGGLGIMAMRLSASRVSTTVAYEGATTAAPAASFDAVAAAVFLVVYVVCGVLAFGDLWELRNDAHAAGRRDLVELEQTRTELGAVEATYQQLHSNVHKRRVEIRRIATDARMARERNARFAAELKHLVRGEMVIGLGDPRRSGIASPRHPDAPHAPGRQPEGETR</sequence>
<name>A0A511JDE5_9CELL</name>
<proteinExistence type="predicted"/>
<feature type="transmembrane region" description="Helical" evidence="2">
    <location>
        <begin position="33"/>
        <end position="53"/>
    </location>
</feature>
<evidence type="ECO:0000313" key="4">
    <source>
        <dbReference type="Proteomes" id="UP000321720"/>
    </source>
</evidence>
<reference evidence="3 4" key="1">
    <citation type="submission" date="2019-07" db="EMBL/GenBank/DDBJ databases">
        <title>Whole genome shotgun sequence of Cellulomonas composti NBRC 100758.</title>
        <authorList>
            <person name="Hosoyama A."/>
            <person name="Uohara A."/>
            <person name="Ohji S."/>
            <person name="Ichikawa N."/>
        </authorList>
    </citation>
    <scope>NUCLEOTIDE SEQUENCE [LARGE SCALE GENOMIC DNA]</scope>
    <source>
        <strain evidence="3 4">NBRC 100758</strain>
    </source>
</reference>
<dbReference type="EMBL" id="BJWG01000013">
    <property type="protein sequence ID" value="GEL95966.1"/>
    <property type="molecule type" value="Genomic_DNA"/>
</dbReference>
<feature type="transmembrane region" description="Helical" evidence="2">
    <location>
        <begin position="104"/>
        <end position="126"/>
    </location>
</feature>